<proteinExistence type="predicted"/>
<dbReference type="Proteomes" id="UP001222325">
    <property type="component" value="Unassembled WGS sequence"/>
</dbReference>
<gene>
    <name evidence="1" type="ORF">B0H15DRAFT_931353</name>
</gene>
<protein>
    <submittedName>
        <fullName evidence="1">Uncharacterized protein</fullName>
    </submittedName>
</protein>
<dbReference type="AlphaFoldDB" id="A0AAD6U3T1"/>
<keyword evidence="2" id="KW-1185">Reference proteome</keyword>
<name>A0AAD6U3T1_9AGAR</name>
<organism evidence="1 2">
    <name type="scientific">Mycena belliarum</name>
    <dbReference type="NCBI Taxonomy" id="1033014"/>
    <lineage>
        <taxon>Eukaryota</taxon>
        <taxon>Fungi</taxon>
        <taxon>Dikarya</taxon>
        <taxon>Basidiomycota</taxon>
        <taxon>Agaricomycotina</taxon>
        <taxon>Agaricomycetes</taxon>
        <taxon>Agaricomycetidae</taxon>
        <taxon>Agaricales</taxon>
        <taxon>Marasmiineae</taxon>
        <taxon>Mycenaceae</taxon>
        <taxon>Mycena</taxon>
    </lineage>
</organism>
<comment type="caution">
    <text evidence="1">The sequence shown here is derived from an EMBL/GenBank/DDBJ whole genome shotgun (WGS) entry which is preliminary data.</text>
</comment>
<reference evidence="1" key="1">
    <citation type="submission" date="2023-03" db="EMBL/GenBank/DDBJ databases">
        <title>Massive genome expansion in bonnet fungi (Mycena s.s.) driven by repeated elements and novel gene families across ecological guilds.</title>
        <authorList>
            <consortium name="Lawrence Berkeley National Laboratory"/>
            <person name="Harder C.B."/>
            <person name="Miyauchi S."/>
            <person name="Viragh M."/>
            <person name="Kuo A."/>
            <person name="Thoen E."/>
            <person name="Andreopoulos B."/>
            <person name="Lu D."/>
            <person name="Skrede I."/>
            <person name="Drula E."/>
            <person name="Henrissat B."/>
            <person name="Morin E."/>
            <person name="Kohler A."/>
            <person name="Barry K."/>
            <person name="LaButti K."/>
            <person name="Morin E."/>
            <person name="Salamov A."/>
            <person name="Lipzen A."/>
            <person name="Mereny Z."/>
            <person name="Hegedus B."/>
            <person name="Baldrian P."/>
            <person name="Stursova M."/>
            <person name="Weitz H."/>
            <person name="Taylor A."/>
            <person name="Grigoriev I.V."/>
            <person name="Nagy L.G."/>
            <person name="Martin F."/>
            <person name="Kauserud H."/>
        </authorList>
    </citation>
    <scope>NUCLEOTIDE SEQUENCE</scope>
    <source>
        <strain evidence="1">CBHHK173m</strain>
    </source>
</reference>
<accession>A0AAD6U3T1</accession>
<dbReference type="EMBL" id="JARJCN010000030">
    <property type="protein sequence ID" value="KAJ7086789.1"/>
    <property type="molecule type" value="Genomic_DNA"/>
</dbReference>
<evidence type="ECO:0000313" key="2">
    <source>
        <dbReference type="Proteomes" id="UP001222325"/>
    </source>
</evidence>
<evidence type="ECO:0000313" key="1">
    <source>
        <dbReference type="EMBL" id="KAJ7086789.1"/>
    </source>
</evidence>
<sequence>MSSEYGQFLAQLFDHIFFGTDKAAGLAAFQRDVAPDAMMSVNGKEMNPTEFREQLMQFHTTAKAELISKETLAVVEMPSGGAVCSGVIRLKRVSKADGSAKDEVAVAIIKVEVKGGKKVVTAWCGALQR</sequence>